<feature type="region of interest" description="Disordered" evidence="1">
    <location>
        <begin position="47"/>
        <end position="85"/>
    </location>
</feature>
<dbReference type="AlphaFoldDB" id="A0A0L9TBJ1"/>
<sequence>MVTTRNMSMDDPTEMIWMLQQKMKEMKQRHEAELMTVRAECSARIAREGAREKGEGEQAKVRGQAAMEDQAEHSSGPDKTWKPTEPEVEGTILLVMGPCPKSSKRNHYKLGRAVNGELFPKNHCRLDPSQTQVDERGVPKGTTVSLVGW</sequence>
<dbReference type="Gramene" id="KOM27771">
    <property type="protein sequence ID" value="KOM27771"/>
    <property type="gene ID" value="LR48_Vigan462s002400"/>
</dbReference>
<feature type="compositionally biased region" description="Basic and acidic residues" evidence="1">
    <location>
        <begin position="47"/>
        <end position="60"/>
    </location>
</feature>
<name>A0A0L9TBJ1_PHAAN</name>
<organism evidence="2 3">
    <name type="scientific">Phaseolus angularis</name>
    <name type="common">Azuki bean</name>
    <name type="synonym">Vigna angularis</name>
    <dbReference type="NCBI Taxonomy" id="3914"/>
    <lineage>
        <taxon>Eukaryota</taxon>
        <taxon>Viridiplantae</taxon>
        <taxon>Streptophyta</taxon>
        <taxon>Embryophyta</taxon>
        <taxon>Tracheophyta</taxon>
        <taxon>Spermatophyta</taxon>
        <taxon>Magnoliopsida</taxon>
        <taxon>eudicotyledons</taxon>
        <taxon>Gunneridae</taxon>
        <taxon>Pentapetalae</taxon>
        <taxon>rosids</taxon>
        <taxon>fabids</taxon>
        <taxon>Fabales</taxon>
        <taxon>Fabaceae</taxon>
        <taxon>Papilionoideae</taxon>
        <taxon>50 kb inversion clade</taxon>
        <taxon>NPAAA clade</taxon>
        <taxon>indigoferoid/millettioid clade</taxon>
        <taxon>Phaseoleae</taxon>
        <taxon>Vigna</taxon>
    </lineage>
</organism>
<feature type="compositionally biased region" description="Basic and acidic residues" evidence="1">
    <location>
        <begin position="70"/>
        <end position="85"/>
    </location>
</feature>
<evidence type="ECO:0000313" key="2">
    <source>
        <dbReference type="EMBL" id="KOM27771.1"/>
    </source>
</evidence>
<protein>
    <submittedName>
        <fullName evidence="2">Uncharacterized protein</fullName>
    </submittedName>
</protein>
<evidence type="ECO:0000313" key="3">
    <source>
        <dbReference type="Proteomes" id="UP000053144"/>
    </source>
</evidence>
<proteinExistence type="predicted"/>
<dbReference type="Proteomes" id="UP000053144">
    <property type="component" value="Unassembled WGS sequence"/>
</dbReference>
<reference evidence="3" key="1">
    <citation type="journal article" date="2015" name="Proc. Natl. Acad. Sci. U.S.A.">
        <title>Genome sequencing of adzuki bean (Vigna angularis) provides insight into high starch and low fat accumulation and domestication.</title>
        <authorList>
            <person name="Yang K."/>
            <person name="Tian Z."/>
            <person name="Chen C."/>
            <person name="Luo L."/>
            <person name="Zhao B."/>
            <person name="Wang Z."/>
            <person name="Yu L."/>
            <person name="Li Y."/>
            <person name="Sun Y."/>
            <person name="Li W."/>
            <person name="Chen Y."/>
            <person name="Li Y."/>
            <person name="Zhang Y."/>
            <person name="Ai D."/>
            <person name="Zhao J."/>
            <person name="Shang C."/>
            <person name="Ma Y."/>
            <person name="Wu B."/>
            <person name="Wang M."/>
            <person name="Gao L."/>
            <person name="Sun D."/>
            <person name="Zhang P."/>
            <person name="Guo F."/>
            <person name="Wang W."/>
            <person name="Li Y."/>
            <person name="Wang J."/>
            <person name="Varshney R.K."/>
            <person name="Wang J."/>
            <person name="Ling H.Q."/>
            <person name="Wan P."/>
        </authorList>
    </citation>
    <scope>NUCLEOTIDE SEQUENCE</scope>
    <source>
        <strain evidence="3">cv. Jingnong 6</strain>
    </source>
</reference>
<gene>
    <name evidence="2" type="ORF">LR48_Vigan462s002400</name>
</gene>
<accession>A0A0L9TBJ1</accession>
<evidence type="ECO:0000256" key="1">
    <source>
        <dbReference type="SAM" id="MobiDB-lite"/>
    </source>
</evidence>
<dbReference type="EMBL" id="KQ258396">
    <property type="protein sequence ID" value="KOM27771.1"/>
    <property type="molecule type" value="Genomic_DNA"/>
</dbReference>